<feature type="region of interest" description="Disordered" evidence="1">
    <location>
        <begin position="1"/>
        <end position="41"/>
    </location>
</feature>
<dbReference type="PANTHER" id="PTHR14303">
    <property type="entry name" value="DNA POLYMERASE DELTA SUBUNIT 4"/>
    <property type="match status" value="1"/>
</dbReference>
<reference evidence="2 3" key="1">
    <citation type="journal article" date="2015" name="Proc. Natl. Acad. Sci. U.S.A.">
        <title>The resurrection genome of Boea hygrometrica: A blueprint for survival of dehydration.</title>
        <authorList>
            <person name="Xiao L."/>
            <person name="Yang G."/>
            <person name="Zhang L."/>
            <person name="Yang X."/>
            <person name="Zhao S."/>
            <person name="Ji Z."/>
            <person name="Zhou Q."/>
            <person name="Hu M."/>
            <person name="Wang Y."/>
            <person name="Chen M."/>
            <person name="Xu Y."/>
            <person name="Jin H."/>
            <person name="Xiao X."/>
            <person name="Hu G."/>
            <person name="Bao F."/>
            <person name="Hu Y."/>
            <person name="Wan P."/>
            <person name="Li L."/>
            <person name="Deng X."/>
            <person name="Kuang T."/>
            <person name="Xiang C."/>
            <person name="Zhu J.K."/>
            <person name="Oliver M.J."/>
            <person name="He Y."/>
        </authorList>
    </citation>
    <scope>NUCLEOTIDE SEQUENCE [LARGE SCALE GENOMIC DNA]</scope>
    <source>
        <strain evidence="3">cv. XS01</strain>
    </source>
</reference>
<evidence type="ECO:0008006" key="4">
    <source>
        <dbReference type="Google" id="ProtNLM"/>
    </source>
</evidence>
<protein>
    <recommendedName>
        <fullName evidence="4">DNA polymerase delta subunit 4</fullName>
    </recommendedName>
</protein>
<dbReference type="GO" id="GO:0003887">
    <property type="term" value="F:DNA-directed DNA polymerase activity"/>
    <property type="evidence" value="ECO:0007669"/>
    <property type="project" value="TreeGrafter"/>
</dbReference>
<dbReference type="PANTHER" id="PTHR14303:SF0">
    <property type="entry name" value="DNA POLYMERASE DELTA SUBUNIT 4"/>
    <property type="match status" value="1"/>
</dbReference>
<dbReference type="AlphaFoldDB" id="A0A2Z7C206"/>
<accession>A0A2Z7C206</accession>
<keyword evidence="3" id="KW-1185">Reference proteome</keyword>
<evidence type="ECO:0000256" key="1">
    <source>
        <dbReference type="SAM" id="MobiDB-lite"/>
    </source>
</evidence>
<dbReference type="EMBL" id="KQ999852">
    <property type="protein sequence ID" value="KZV40934.1"/>
    <property type="molecule type" value="Genomic_DNA"/>
</dbReference>
<dbReference type="GO" id="GO:0006261">
    <property type="term" value="P:DNA-templated DNA replication"/>
    <property type="evidence" value="ECO:0007669"/>
    <property type="project" value="TreeGrafter"/>
</dbReference>
<proteinExistence type="predicted"/>
<dbReference type="Pfam" id="PF04081">
    <property type="entry name" value="DNA_pol_delta_4"/>
    <property type="match status" value="1"/>
</dbReference>
<dbReference type="GO" id="GO:0043625">
    <property type="term" value="C:delta DNA polymerase complex"/>
    <property type="evidence" value="ECO:0007669"/>
    <property type="project" value="TreeGrafter"/>
</dbReference>
<evidence type="ECO:0000313" key="3">
    <source>
        <dbReference type="Proteomes" id="UP000250235"/>
    </source>
</evidence>
<evidence type="ECO:0000313" key="2">
    <source>
        <dbReference type="EMBL" id="KZV40934.1"/>
    </source>
</evidence>
<dbReference type="GO" id="GO:0000731">
    <property type="term" value="P:DNA synthesis involved in DNA repair"/>
    <property type="evidence" value="ECO:0007669"/>
    <property type="project" value="InterPro"/>
</dbReference>
<gene>
    <name evidence="2" type="ORF">F511_05179</name>
</gene>
<sequence>MASDVTGFFRQQKKKSGVTRAAGSKKTPRSKAKGSASCGSDVVQPPALVSHGSFDLLDEFDDKEEVLRQFDMNMAYGPCLGMSRLDRWKRATALGLQPPEEIGRLLRAGKSNPECLWDGRV</sequence>
<name>A0A2Z7C206_9LAMI</name>
<dbReference type="OrthoDB" id="337486at2759"/>
<organism evidence="2 3">
    <name type="scientific">Dorcoceras hygrometricum</name>
    <dbReference type="NCBI Taxonomy" id="472368"/>
    <lineage>
        <taxon>Eukaryota</taxon>
        <taxon>Viridiplantae</taxon>
        <taxon>Streptophyta</taxon>
        <taxon>Embryophyta</taxon>
        <taxon>Tracheophyta</taxon>
        <taxon>Spermatophyta</taxon>
        <taxon>Magnoliopsida</taxon>
        <taxon>eudicotyledons</taxon>
        <taxon>Gunneridae</taxon>
        <taxon>Pentapetalae</taxon>
        <taxon>asterids</taxon>
        <taxon>lamiids</taxon>
        <taxon>Lamiales</taxon>
        <taxon>Gesneriaceae</taxon>
        <taxon>Didymocarpoideae</taxon>
        <taxon>Trichosporeae</taxon>
        <taxon>Loxocarpinae</taxon>
        <taxon>Dorcoceras</taxon>
    </lineage>
</organism>
<dbReference type="InterPro" id="IPR007218">
    <property type="entry name" value="DNA_pol_delta_4"/>
</dbReference>
<dbReference type="Proteomes" id="UP000250235">
    <property type="component" value="Unassembled WGS sequence"/>
</dbReference>